<proteinExistence type="predicted"/>
<name>A0AA36FFW5_OCTVU</name>
<keyword evidence="1" id="KW-1133">Transmembrane helix</keyword>
<evidence type="ECO:0000313" key="2">
    <source>
        <dbReference type="EMBL" id="CAI9733028.1"/>
    </source>
</evidence>
<gene>
    <name evidence="2" type="ORF">OCTVUL_1B009655</name>
</gene>
<keyword evidence="1" id="KW-0472">Membrane</keyword>
<dbReference type="AlphaFoldDB" id="A0AA36FFW5"/>
<keyword evidence="1" id="KW-0812">Transmembrane</keyword>
<evidence type="ECO:0000256" key="1">
    <source>
        <dbReference type="SAM" id="Phobius"/>
    </source>
</evidence>
<keyword evidence="3" id="KW-1185">Reference proteome</keyword>
<dbReference type="Proteomes" id="UP001162480">
    <property type="component" value="Chromosome 14"/>
</dbReference>
<protein>
    <submittedName>
        <fullName evidence="2">Uncharacterized protein</fullName>
    </submittedName>
</protein>
<reference evidence="2" key="1">
    <citation type="submission" date="2023-08" db="EMBL/GenBank/DDBJ databases">
        <authorList>
            <person name="Alioto T."/>
            <person name="Alioto T."/>
            <person name="Gomez Garrido J."/>
        </authorList>
    </citation>
    <scope>NUCLEOTIDE SEQUENCE</scope>
</reference>
<accession>A0AA36FFW5</accession>
<evidence type="ECO:0000313" key="3">
    <source>
        <dbReference type="Proteomes" id="UP001162480"/>
    </source>
</evidence>
<dbReference type="PROSITE" id="PS51257">
    <property type="entry name" value="PROKAR_LIPOPROTEIN"/>
    <property type="match status" value="1"/>
</dbReference>
<organism evidence="2 3">
    <name type="scientific">Octopus vulgaris</name>
    <name type="common">Common octopus</name>
    <dbReference type="NCBI Taxonomy" id="6645"/>
    <lineage>
        <taxon>Eukaryota</taxon>
        <taxon>Metazoa</taxon>
        <taxon>Spiralia</taxon>
        <taxon>Lophotrochozoa</taxon>
        <taxon>Mollusca</taxon>
        <taxon>Cephalopoda</taxon>
        <taxon>Coleoidea</taxon>
        <taxon>Octopodiformes</taxon>
        <taxon>Octopoda</taxon>
        <taxon>Incirrata</taxon>
        <taxon>Octopodidae</taxon>
        <taxon>Octopus</taxon>
    </lineage>
</organism>
<sequence>MARNGVVQQWLECVPALNSSAGCYKSEDNSSLLVVAKTSKNLFGGCRSFVSLIFVSCSFPSYTHTITLLLGESTGACKLVDLLYSFIQFLAVLLVILINRLVVKHFSFVNIFFTKIPLLF</sequence>
<feature type="transmembrane region" description="Helical" evidence="1">
    <location>
        <begin position="49"/>
        <end position="70"/>
    </location>
</feature>
<dbReference type="EMBL" id="OX597827">
    <property type="protein sequence ID" value="CAI9733028.1"/>
    <property type="molecule type" value="Genomic_DNA"/>
</dbReference>
<feature type="transmembrane region" description="Helical" evidence="1">
    <location>
        <begin position="82"/>
        <end position="103"/>
    </location>
</feature>